<proteinExistence type="predicted"/>
<accession>A0A2G7TCA3</accession>
<organism evidence="1">
    <name type="scientific">Chryseobacterium sp. B5</name>
    <dbReference type="NCBI Taxonomy" id="2050562"/>
    <lineage>
        <taxon>Bacteria</taxon>
        <taxon>Pseudomonadati</taxon>
        <taxon>Bacteroidota</taxon>
        <taxon>Flavobacteriia</taxon>
        <taxon>Flavobacteriales</taxon>
        <taxon>Weeksellaceae</taxon>
        <taxon>Chryseobacterium group</taxon>
        <taxon>Chryseobacterium</taxon>
    </lineage>
</organism>
<name>A0A2G7TCA3_9FLAO</name>
<evidence type="ECO:0000313" key="1">
    <source>
        <dbReference type="EMBL" id="PII37524.1"/>
    </source>
</evidence>
<sequence>MHNADTRSFELRHLAPGNDLHLHVLEGSELFCRHGPLEITAPQQAWADGVPAPALRLQPGQGWRAGADLQIRVRSLSQAMASLELRQSPTAKSRIASEEGMRPRAWSVAGWLRGLRRGQRAA</sequence>
<reference evidence="1" key="1">
    <citation type="submission" date="2017-10" db="EMBL/GenBank/DDBJ databases">
        <title>Chryseobacterium sp. B5 is a hydrocarbonoclastic and plant growth promoting bacterium.</title>
        <authorList>
            <person name="Thijs S."/>
            <person name="Gkorezis P."/>
            <person name="Van Hamme J."/>
        </authorList>
    </citation>
    <scope>NUCLEOTIDE SEQUENCE</scope>
    <source>
        <strain evidence="1">B5</strain>
    </source>
</reference>
<gene>
    <name evidence="1" type="ORF">CTI11_00180</name>
</gene>
<dbReference type="AlphaFoldDB" id="A0A2G7TCA3"/>
<protein>
    <submittedName>
        <fullName evidence="1">Uncharacterized protein</fullName>
    </submittedName>
</protein>
<dbReference type="EMBL" id="PEKC01000001">
    <property type="protein sequence ID" value="PII37524.1"/>
    <property type="molecule type" value="Genomic_DNA"/>
</dbReference>
<comment type="caution">
    <text evidence="1">The sequence shown here is derived from an EMBL/GenBank/DDBJ whole genome shotgun (WGS) entry which is preliminary data.</text>
</comment>